<dbReference type="InterPro" id="IPR017853">
    <property type="entry name" value="GH"/>
</dbReference>
<feature type="signal peptide" evidence="4">
    <location>
        <begin position="1"/>
        <end position="20"/>
    </location>
</feature>
<dbReference type="AlphaFoldDB" id="A0A9P4QLI8"/>
<dbReference type="EMBL" id="ML996242">
    <property type="protein sequence ID" value="KAF2729558.1"/>
    <property type="molecule type" value="Genomic_DNA"/>
</dbReference>
<evidence type="ECO:0000256" key="1">
    <source>
        <dbReference type="ARBA" id="ARBA00005382"/>
    </source>
</evidence>
<feature type="domain" description="Endo-beta-1,6-galactanase-like" evidence="5">
    <location>
        <begin position="27"/>
        <end position="253"/>
    </location>
</feature>
<dbReference type="InterPro" id="IPR001139">
    <property type="entry name" value="Glyco_hydro_30"/>
</dbReference>
<dbReference type="Pfam" id="PF14587">
    <property type="entry name" value="Glyco_hydr_30_2"/>
    <property type="match status" value="1"/>
</dbReference>
<evidence type="ECO:0000256" key="2">
    <source>
        <dbReference type="ARBA" id="ARBA00022729"/>
    </source>
</evidence>
<dbReference type="PANTHER" id="PTHR11069">
    <property type="entry name" value="GLUCOSYLCERAMIDASE"/>
    <property type="match status" value="1"/>
</dbReference>
<gene>
    <name evidence="7" type="ORF">EJ04DRAFT_447029</name>
</gene>
<evidence type="ECO:0000256" key="3">
    <source>
        <dbReference type="ARBA" id="ARBA00022801"/>
    </source>
</evidence>
<feature type="domain" description="Glycosyl hydrolase family 30 beta sandwich" evidence="6">
    <location>
        <begin position="380"/>
        <end position="455"/>
    </location>
</feature>
<accession>A0A9P4QLI8</accession>
<sequence length="475" mass="51789">MRFGVALAAFAATLPYQVNSSGPVSTVAITVDAERQYQTIDGFGISEAFQRANAVKTGLSVEERGKALDLLFSDENGAGLTILRNGIGSSASYSRDWMKSIAPTSPPSSNSTLKYEWDGDDAGQVWMTKEAMKRGLKTVYANAWSAPAYMKTNNQDSNGGRICGVPGANCSTGDWRQPFANYLVQLVRFYKEKEGIDITHLGWLNEPDLNQTYASMLSDGFQAADFLKILHPTLTREGFGHVKIVCCEATGWQDGEDLLYELQTSPGAEEMLSVYSSHGYSVNPALPLRTSRKVWQTEWADLNGKWNPAWDNLGKEGEGITWANKIHSALTLSNISGFLYWIGAARTPNNDALVQVMNGTVTPSGRLWAFAGFSRFVKPGATRVDARSSVGWVKVSAFVNADGALVVVVINNGPDDLEAEIDVKRYTSKKDIVTPFITDNANQGTKGEELRTSGDDGNLKVVASVKRRSMTSFVL</sequence>
<reference evidence="7" key="1">
    <citation type="journal article" date="2020" name="Stud. Mycol.">
        <title>101 Dothideomycetes genomes: a test case for predicting lifestyles and emergence of pathogens.</title>
        <authorList>
            <person name="Haridas S."/>
            <person name="Albert R."/>
            <person name="Binder M."/>
            <person name="Bloem J."/>
            <person name="Labutti K."/>
            <person name="Salamov A."/>
            <person name="Andreopoulos B."/>
            <person name="Baker S."/>
            <person name="Barry K."/>
            <person name="Bills G."/>
            <person name="Bluhm B."/>
            <person name="Cannon C."/>
            <person name="Castanera R."/>
            <person name="Culley D."/>
            <person name="Daum C."/>
            <person name="Ezra D."/>
            <person name="Gonzalez J."/>
            <person name="Henrissat B."/>
            <person name="Kuo A."/>
            <person name="Liang C."/>
            <person name="Lipzen A."/>
            <person name="Lutzoni F."/>
            <person name="Magnuson J."/>
            <person name="Mondo S."/>
            <person name="Nolan M."/>
            <person name="Ohm R."/>
            <person name="Pangilinan J."/>
            <person name="Park H.-J."/>
            <person name="Ramirez L."/>
            <person name="Alfaro M."/>
            <person name="Sun H."/>
            <person name="Tritt A."/>
            <person name="Yoshinaga Y."/>
            <person name="Zwiers L.-H."/>
            <person name="Turgeon B."/>
            <person name="Goodwin S."/>
            <person name="Spatafora J."/>
            <person name="Crous P."/>
            <person name="Grigoriev I."/>
        </authorList>
    </citation>
    <scope>NUCLEOTIDE SEQUENCE</scope>
    <source>
        <strain evidence="7">CBS 125425</strain>
    </source>
</reference>
<dbReference type="Gene3D" id="3.20.20.80">
    <property type="entry name" value="Glycosidases"/>
    <property type="match status" value="1"/>
</dbReference>
<evidence type="ECO:0000313" key="8">
    <source>
        <dbReference type="Proteomes" id="UP000799444"/>
    </source>
</evidence>
<dbReference type="GO" id="GO:0016020">
    <property type="term" value="C:membrane"/>
    <property type="evidence" value="ECO:0007669"/>
    <property type="project" value="GOC"/>
</dbReference>
<name>A0A9P4QLI8_9PLEO</name>
<dbReference type="InterPro" id="IPR039514">
    <property type="entry name" value="6GAL-like"/>
</dbReference>
<dbReference type="SUPFAM" id="SSF51011">
    <property type="entry name" value="Glycosyl hydrolase domain"/>
    <property type="match status" value="1"/>
</dbReference>
<keyword evidence="2 4" id="KW-0732">Signal</keyword>
<dbReference type="Pfam" id="PF17189">
    <property type="entry name" value="Glyco_hydro_30C"/>
    <property type="match status" value="1"/>
</dbReference>
<dbReference type="PANTHER" id="PTHR11069:SF23">
    <property type="entry name" value="LYSOSOMAL ACID GLUCOSYLCERAMIDASE"/>
    <property type="match status" value="1"/>
</dbReference>
<dbReference type="Proteomes" id="UP000799444">
    <property type="component" value="Unassembled WGS sequence"/>
</dbReference>
<comment type="caution">
    <text evidence="7">The sequence shown here is derived from an EMBL/GenBank/DDBJ whole genome shotgun (WGS) entry which is preliminary data.</text>
</comment>
<proteinExistence type="inferred from homology"/>
<evidence type="ECO:0000259" key="5">
    <source>
        <dbReference type="Pfam" id="PF14587"/>
    </source>
</evidence>
<keyword evidence="3 7" id="KW-0378">Hydrolase</keyword>
<protein>
    <submittedName>
        <fullName evidence="7">Glycoside hydrolase</fullName>
    </submittedName>
</protein>
<evidence type="ECO:0000313" key="7">
    <source>
        <dbReference type="EMBL" id="KAF2729558.1"/>
    </source>
</evidence>
<dbReference type="InterPro" id="IPR013780">
    <property type="entry name" value="Glyco_hydro_b"/>
</dbReference>
<keyword evidence="8" id="KW-1185">Reference proteome</keyword>
<dbReference type="GO" id="GO:0006680">
    <property type="term" value="P:glucosylceramide catabolic process"/>
    <property type="evidence" value="ECO:0007669"/>
    <property type="project" value="TreeGrafter"/>
</dbReference>
<dbReference type="Gene3D" id="2.60.40.1180">
    <property type="entry name" value="Golgi alpha-mannosidase II"/>
    <property type="match status" value="1"/>
</dbReference>
<comment type="similarity">
    <text evidence="1">Belongs to the glycosyl hydrolase 30 family.</text>
</comment>
<dbReference type="SUPFAM" id="SSF51445">
    <property type="entry name" value="(Trans)glycosidases"/>
    <property type="match status" value="1"/>
</dbReference>
<organism evidence="7 8">
    <name type="scientific">Polyplosphaeria fusca</name>
    <dbReference type="NCBI Taxonomy" id="682080"/>
    <lineage>
        <taxon>Eukaryota</taxon>
        <taxon>Fungi</taxon>
        <taxon>Dikarya</taxon>
        <taxon>Ascomycota</taxon>
        <taxon>Pezizomycotina</taxon>
        <taxon>Dothideomycetes</taxon>
        <taxon>Pleosporomycetidae</taxon>
        <taxon>Pleosporales</taxon>
        <taxon>Tetraplosphaeriaceae</taxon>
        <taxon>Polyplosphaeria</taxon>
    </lineage>
</organism>
<evidence type="ECO:0000259" key="6">
    <source>
        <dbReference type="Pfam" id="PF17189"/>
    </source>
</evidence>
<evidence type="ECO:0000256" key="4">
    <source>
        <dbReference type="SAM" id="SignalP"/>
    </source>
</evidence>
<dbReference type="OrthoDB" id="2012278at2759"/>
<dbReference type="GO" id="GO:0004348">
    <property type="term" value="F:glucosylceramidase activity"/>
    <property type="evidence" value="ECO:0007669"/>
    <property type="project" value="InterPro"/>
</dbReference>
<dbReference type="InterPro" id="IPR033452">
    <property type="entry name" value="GH30_C"/>
</dbReference>
<feature type="chain" id="PRO_5040218196" evidence="4">
    <location>
        <begin position="21"/>
        <end position="475"/>
    </location>
</feature>